<organism evidence="3 4">
    <name type="scientific">Ichthyophthirius multifiliis</name>
    <name type="common">White spot disease agent</name>
    <name type="synonym">Ich</name>
    <dbReference type="NCBI Taxonomy" id="5932"/>
    <lineage>
        <taxon>Eukaryota</taxon>
        <taxon>Sar</taxon>
        <taxon>Alveolata</taxon>
        <taxon>Ciliophora</taxon>
        <taxon>Intramacronucleata</taxon>
        <taxon>Oligohymenophorea</taxon>
        <taxon>Hymenostomatida</taxon>
        <taxon>Ophryoglenina</taxon>
        <taxon>Ichthyophthirius</taxon>
    </lineage>
</organism>
<feature type="compositionally biased region" description="Basic and acidic residues" evidence="1">
    <location>
        <begin position="17"/>
        <end position="38"/>
    </location>
</feature>
<dbReference type="PANTHER" id="PTHR44144">
    <property type="entry name" value="DNAJ HOMOLOG SUBFAMILY C MEMBER 9"/>
    <property type="match status" value="1"/>
</dbReference>
<name>G0QNK4_ICHMU</name>
<feature type="region of interest" description="Disordered" evidence="1">
    <location>
        <begin position="266"/>
        <end position="299"/>
    </location>
</feature>
<dbReference type="Pfam" id="PF23302">
    <property type="entry name" value="HTH_DNAJC9"/>
    <property type="match status" value="1"/>
</dbReference>
<feature type="compositionally biased region" description="Basic residues" evidence="1">
    <location>
        <begin position="1"/>
        <end position="16"/>
    </location>
</feature>
<dbReference type="GO" id="GO:0005634">
    <property type="term" value="C:nucleus"/>
    <property type="evidence" value="ECO:0007669"/>
    <property type="project" value="TreeGrafter"/>
</dbReference>
<dbReference type="InterPro" id="IPR036869">
    <property type="entry name" value="J_dom_sf"/>
</dbReference>
<dbReference type="PRINTS" id="PR00625">
    <property type="entry name" value="JDOMAIN"/>
</dbReference>
<dbReference type="Gene3D" id="1.10.287.110">
    <property type="entry name" value="DnaJ domain"/>
    <property type="match status" value="1"/>
</dbReference>
<feature type="compositionally biased region" description="Low complexity" evidence="1">
    <location>
        <begin position="278"/>
        <end position="291"/>
    </location>
</feature>
<dbReference type="InterPro" id="IPR001623">
    <property type="entry name" value="DnaJ_domain"/>
</dbReference>
<dbReference type="InterPro" id="IPR018253">
    <property type="entry name" value="DnaJ_domain_CS"/>
</dbReference>
<dbReference type="InterPro" id="IPR052594">
    <property type="entry name" value="J_domain-containing_protein"/>
</dbReference>
<dbReference type="AlphaFoldDB" id="G0QNK4"/>
<keyword evidence="4" id="KW-1185">Reference proteome</keyword>
<gene>
    <name evidence="3" type="ORF">IMG5_206853</name>
</gene>
<dbReference type="InterPro" id="IPR056453">
    <property type="entry name" value="HTH_DNAJC9"/>
</dbReference>
<dbReference type="Pfam" id="PF00226">
    <property type="entry name" value="DnaJ"/>
    <property type="match status" value="1"/>
</dbReference>
<protein>
    <recommendedName>
        <fullName evidence="2">J domain-containing protein</fullName>
    </recommendedName>
</protein>
<dbReference type="PROSITE" id="PS50076">
    <property type="entry name" value="DNAJ_2"/>
    <property type="match status" value="1"/>
</dbReference>
<dbReference type="RefSeq" id="XP_004037179.1">
    <property type="nucleotide sequence ID" value="XM_004037131.1"/>
</dbReference>
<dbReference type="GO" id="GO:0031072">
    <property type="term" value="F:heat shock protein binding"/>
    <property type="evidence" value="ECO:0007669"/>
    <property type="project" value="TreeGrafter"/>
</dbReference>
<dbReference type="SUPFAM" id="SSF46565">
    <property type="entry name" value="Chaperone J-domain"/>
    <property type="match status" value="1"/>
</dbReference>
<dbReference type="InParanoid" id="G0QNK4"/>
<evidence type="ECO:0000313" key="4">
    <source>
        <dbReference type="Proteomes" id="UP000008983"/>
    </source>
</evidence>
<evidence type="ECO:0000259" key="2">
    <source>
        <dbReference type="PROSITE" id="PS50076"/>
    </source>
</evidence>
<dbReference type="CDD" id="cd06257">
    <property type="entry name" value="DnaJ"/>
    <property type="match status" value="1"/>
</dbReference>
<sequence>MAKQKQINKKGKKDQKNKKETQNEYEKDEQKKQQKNEENTNENQQIDDLQTQKITLYNLLDVPKTASIEEIKKAYKQLALKIHPDKNKDDPTAKEKFQKIVEAYNILSDPNKKKEYDETGSYGDDFNQQAFESAYSFYRSIYKKVEKKDIDDFATKYRNSDMEEEDLINFYNENKGNINSILECIPLSRNEDIDRFIKKYEQLIKDGKIKNLKAFSTSQKQISLLDENEEEGFQEANDDLKELTMQILSKKQNQMSFLDMIEQKYSQKQNKKTKKQNVENNEQENQNGNKVQQKKLKKK</sequence>
<feature type="domain" description="J" evidence="2">
    <location>
        <begin position="55"/>
        <end position="120"/>
    </location>
</feature>
<feature type="region of interest" description="Disordered" evidence="1">
    <location>
        <begin position="1"/>
        <end position="50"/>
    </location>
</feature>
<dbReference type="PANTHER" id="PTHR44144:SF1">
    <property type="entry name" value="DNAJ HOMOLOG SUBFAMILY C MEMBER 9"/>
    <property type="match status" value="1"/>
</dbReference>
<evidence type="ECO:0000256" key="1">
    <source>
        <dbReference type="SAM" id="MobiDB-lite"/>
    </source>
</evidence>
<dbReference type="Proteomes" id="UP000008983">
    <property type="component" value="Unassembled WGS sequence"/>
</dbReference>
<dbReference type="STRING" id="857967.G0QNK4"/>
<dbReference type="OMA" id="WLDLWSK"/>
<dbReference type="SMART" id="SM00271">
    <property type="entry name" value="DnaJ"/>
    <property type="match status" value="1"/>
</dbReference>
<dbReference type="GeneID" id="14909371"/>
<dbReference type="EMBL" id="GL983500">
    <property type="protein sequence ID" value="EGR33193.1"/>
    <property type="molecule type" value="Genomic_DNA"/>
</dbReference>
<dbReference type="PROSITE" id="PS00636">
    <property type="entry name" value="DNAJ_1"/>
    <property type="match status" value="1"/>
</dbReference>
<dbReference type="OrthoDB" id="445556at2759"/>
<dbReference type="GO" id="GO:0005737">
    <property type="term" value="C:cytoplasm"/>
    <property type="evidence" value="ECO:0007669"/>
    <property type="project" value="TreeGrafter"/>
</dbReference>
<dbReference type="eggNOG" id="KOG0719">
    <property type="taxonomic scope" value="Eukaryota"/>
</dbReference>
<accession>G0QNK4</accession>
<reference evidence="3 4" key="1">
    <citation type="submission" date="2011-07" db="EMBL/GenBank/DDBJ databases">
        <authorList>
            <person name="Coyne R."/>
            <person name="Brami D."/>
            <person name="Johnson J."/>
            <person name="Hostetler J."/>
            <person name="Hannick L."/>
            <person name="Clark T."/>
            <person name="Cassidy-Hanley D."/>
            <person name="Inman J."/>
        </authorList>
    </citation>
    <scope>NUCLEOTIDE SEQUENCE [LARGE SCALE GENOMIC DNA]</scope>
    <source>
        <strain evidence="3 4">G5</strain>
    </source>
</reference>
<proteinExistence type="predicted"/>
<evidence type="ECO:0000313" key="3">
    <source>
        <dbReference type="EMBL" id="EGR33193.1"/>
    </source>
</evidence>